<dbReference type="EMBL" id="CAJJDM010000084">
    <property type="protein sequence ID" value="CAD8088404.1"/>
    <property type="molecule type" value="Genomic_DNA"/>
</dbReference>
<evidence type="ECO:0008006" key="4">
    <source>
        <dbReference type="Google" id="ProtNLM"/>
    </source>
</evidence>
<keyword evidence="1" id="KW-0472">Membrane</keyword>
<proteinExistence type="predicted"/>
<keyword evidence="3" id="KW-1185">Reference proteome</keyword>
<reference evidence="2" key="1">
    <citation type="submission" date="2021-01" db="EMBL/GenBank/DDBJ databases">
        <authorList>
            <consortium name="Genoscope - CEA"/>
            <person name="William W."/>
        </authorList>
    </citation>
    <scope>NUCLEOTIDE SEQUENCE</scope>
</reference>
<comment type="caution">
    <text evidence="2">The sequence shown here is derived from an EMBL/GenBank/DDBJ whole genome shotgun (WGS) entry which is preliminary data.</text>
</comment>
<evidence type="ECO:0000256" key="1">
    <source>
        <dbReference type="SAM" id="Phobius"/>
    </source>
</evidence>
<dbReference type="Proteomes" id="UP000688137">
    <property type="component" value="Unassembled WGS sequence"/>
</dbReference>
<sequence>MLLNQLQLLGIFLNTFHYDNIGIYQFFTIIQIKKKFLSFVSIKIGNQLMKRILIKENTINILFTHGQSGFLNPTFKNQYFHLFYHQLILIKRTINTTISFLTLFTSACNFILLPIFTHT</sequence>
<organism evidence="2 3">
    <name type="scientific">Paramecium primaurelia</name>
    <dbReference type="NCBI Taxonomy" id="5886"/>
    <lineage>
        <taxon>Eukaryota</taxon>
        <taxon>Sar</taxon>
        <taxon>Alveolata</taxon>
        <taxon>Ciliophora</taxon>
        <taxon>Intramacronucleata</taxon>
        <taxon>Oligohymenophorea</taxon>
        <taxon>Peniculida</taxon>
        <taxon>Parameciidae</taxon>
        <taxon>Paramecium</taxon>
    </lineage>
</organism>
<feature type="transmembrane region" description="Helical" evidence="1">
    <location>
        <begin position="98"/>
        <end position="116"/>
    </location>
</feature>
<dbReference type="AlphaFoldDB" id="A0A8S1NP49"/>
<accession>A0A8S1NP49</accession>
<keyword evidence="1" id="KW-1133">Transmembrane helix</keyword>
<evidence type="ECO:0000313" key="3">
    <source>
        <dbReference type="Proteomes" id="UP000688137"/>
    </source>
</evidence>
<protein>
    <recommendedName>
        <fullName evidence="4">Transmembrane protein</fullName>
    </recommendedName>
</protein>
<evidence type="ECO:0000313" key="2">
    <source>
        <dbReference type="EMBL" id="CAD8088404.1"/>
    </source>
</evidence>
<gene>
    <name evidence="2" type="ORF">PPRIM_AZ9-3.1.T0810006</name>
</gene>
<keyword evidence="1" id="KW-0812">Transmembrane</keyword>
<name>A0A8S1NP49_PARPR</name>